<protein>
    <submittedName>
        <fullName evidence="2">(apollo) hypothetical protein</fullName>
    </submittedName>
</protein>
<sequence>MQDFRCTLDELVLKKELYQAPIVNPFPDTQHKEEFAQHTKTSDHLLQHLAEIKTQLSSEVNELRQKILDLSQDLQGLMTINFNSSLPSVQASIEELRKETKELRDTTVDSAAPIRVAIEGLRKEIKTMSQTDETEQTCYKFQFPEDNLYTGEPKRQTSMFGQKTTSLEQMQANELEDYIISVTSAIQRTCDELLPRSTGRKYRCPWWTDELESLKKQVIRNHHNIQKLRRQNKPLKDALLEKERLKTAYSKTFRDTSTRNFRHFCERQGKEDVWSVTNRIIKSNPPPLPPATLKKCDGTYTNSSLETAQALLNKFFPDDDINDTPLQEEARKIAITVPNTQDEPPFTYEEIRSSLNSINPKKAPGTDHFTSDICLLFAESFPNFITSVINRCFKLGYFPNIWKIAFIKILPKPHKNGYLNISSFRPIGLINVFGKLFEKLVIRRLTYFMHQKRSF</sequence>
<reference evidence="2" key="1">
    <citation type="submission" date="2021-04" db="EMBL/GenBank/DDBJ databases">
        <authorList>
            <person name="Tunstrom K."/>
        </authorList>
    </citation>
    <scope>NUCLEOTIDE SEQUENCE</scope>
</reference>
<dbReference type="PANTHER" id="PTHR19446">
    <property type="entry name" value="REVERSE TRANSCRIPTASES"/>
    <property type="match status" value="1"/>
</dbReference>
<keyword evidence="1" id="KW-0175">Coiled coil</keyword>
<dbReference type="AlphaFoldDB" id="A0A8S3W7F3"/>
<evidence type="ECO:0000313" key="3">
    <source>
        <dbReference type="Proteomes" id="UP000691718"/>
    </source>
</evidence>
<proteinExistence type="predicted"/>
<comment type="caution">
    <text evidence="2">The sequence shown here is derived from an EMBL/GenBank/DDBJ whole genome shotgun (WGS) entry which is preliminary data.</text>
</comment>
<dbReference type="EMBL" id="CAJQZP010000191">
    <property type="protein sequence ID" value="CAG4944785.1"/>
    <property type="molecule type" value="Genomic_DNA"/>
</dbReference>
<dbReference type="OrthoDB" id="411871at2759"/>
<keyword evidence="3" id="KW-1185">Reference proteome</keyword>
<gene>
    <name evidence="2" type="ORF">PAPOLLO_LOCUS2943</name>
</gene>
<feature type="coiled-coil region" evidence="1">
    <location>
        <begin position="46"/>
        <end position="106"/>
    </location>
</feature>
<name>A0A8S3W7F3_PARAO</name>
<evidence type="ECO:0000313" key="2">
    <source>
        <dbReference type="EMBL" id="CAG4944785.1"/>
    </source>
</evidence>
<dbReference type="Proteomes" id="UP000691718">
    <property type="component" value="Unassembled WGS sequence"/>
</dbReference>
<evidence type="ECO:0000256" key="1">
    <source>
        <dbReference type="SAM" id="Coils"/>
    </source>
</evidence>
<accession>A0A8S3W7F3</accession>
<organism evidence="2 3">
    <name type="scientific">Parnassius apollo</name>
    <name type="common">Apollo butterfly</name>
    <name type="synonym">Papilio apollo</name>
    <dbReference type="NCBI Taxonomy" id="110799"/>
    <lineage>
        <taxon>Eukaryota</taxon>
        <taxon>Metazoa</taxon>
        <taxon>Ecdysozoa</taxon>
        <taxon>Arthropoda</taxon>
        <taxon>Hexapoda</taxon>
        <taxon>Insecta</taxon>
        <taxon>Pterygota</taxon>
        <taxon>Neoptera</taxon>
        <taxon>Endopterygota</taxon>
        <taxon>Lepidoptera</taxon>
        <taxon>Glossata</taxon>
        <taxon>Ditrysia</taxon>
        <taxon>Papilionoidea</taxon>
        <taxon>Papilionidae</taxon>
        <taxon>Parnassiinae</taxon>
        <taxon>Parnassini</taxon>
        <taxon>Parnassius</taxon>
        <taxon>Parnassius</taxon>
    </lineage>
</organism>